<protein>
    <submittedName>
        <fullName evidence="2">Uncharacterized protein</fullName>
    </submittedName>
</protein>
<dbReference type="Proteomes" id="UP000195602">
    <property type="component" value="Unassembled WGS sequence"/>
</dbReference>
<gene>
    <name evidence="2" type="ORF">A9F13_14g01507</name>
</gene>
<evidence type="ECO:0000313" key="2">
    <source>
        <dbReference type="EMBL" id="OVF07307.1"/>
    </source>
</evidence>
<organism evidence="2 3">
    <name type="scientific">Clavispora lusitaniae</name>
    <name type="common">Candida lusitaniae</name>
    <dbReference type="NCBI Taxonomy" id="36911"/>
    <lineage>
        <taxon>Eukaryota</taxon>
        <taxon>Fungi</taxon>
        <taxon>Dikarya</taxon>
        <taxon>Ascomycota</taxon>
        <taxon>Saccharomycotina</taxon>
        <taxon>Pichiomycetes</taxon>
        <taxon>Metschnikowiaceae</taxon>
        <taxon>Clavispora</taxon>
    </lineage>
</organism>
<dbReference type="AlphaFoldDB" id="A0AA91T0P7"/>
<reference evidence="2 3" key="1">
    <citation type="submission" date="2017-04" db="EMBL/GenBank/DDBJ databases">
        <title>Draft genome of the yeast Clavispora lusitaniae type strain CBS 6936.</title>
        <authorList>
            <person name="Durrens P."/>
            <person name="Klopp C."/>
            <person name="Biteau N."/>
            <person name="Fitton-Ouhabi V."/>
            <person name="Dementhon K."/>
            <person name="Accoceberry I."/>
            <person name="Sherman D.J."/>
            <person name="Noel T."/>
        </authorList>
    </citation>
    <scope>NUCLEOTIDE SEQUENCE [LARGE SCALE GENOMIC DNA]</scope>
    <source>
        <strain evidence="2 3">CBS 6936</strain>
    </source>
</reference>
<evidence type="ECO:0000256" key="1">
    <source>
        <dbReference type="SAM" id="MobiDB-lite"/>
    </source>
</evidence>
<sequence>MPSQDAAPPISTVCSPSPEPGTVWKSSSPGASFATVSTTSRHGNVGRLQDGSGWASLFPWTSLFPWPSAFVSELLGYLRHIHSGTTGGLTNAFVCYKIAD</sequence>
<accession>A0AA91T0P7</accession>
<comment type="caution">
    <text evidence="2">The sequence shown here is derived from an EMBL/GenBank/DDBJ whole genome shotgun (WGS) entry which is preliminary data.</text>
</comment>
<name>A0AA91T0P7_CLALS</name>
<feature type="region of interest" description="Disordered" evidence="1">
    <location>
        <begin position="1"/>
        <end position="28"/>
    </location>
</feature>
<dbReference type="KEGG" id="clus:A9F13_14g01507"/>
<dbReference type="EMBL" id="LYUB02000014">
    <property type="protein sequence ID" value="OVF07307.1"/>
    <property type="molecule type" value="Genomic_DNA"/>
</dbReference>
<proteinExistence type="predicted"/>
<evidence type="ECO:0000313" key="3">
    <source>
        <dbReference type="Proteomes" id="UP000195602"/>
    </source>
</evidence>